<accession>A0A0K0N5C2</accession>
<dbReference type="SUPFAM" id="SSF54060">
    <property type="entry name" value="His-Me finger endonucleases"/>
    <property type="match status" value="1"/>
</dbReference>
<dbReference type="Gene3D" id="3.40.1800.10">
    <property type="entry name" value="His-Me finger endonucleases"/>
    <property type="match status" value="1"/>
</dbReference>
<dbReference type="GeneID" id="26641193"/>
<dbReference type="InterPro" id="IPR044925">
    <property type="entry name" value="His-Me_finger_sf"/>
</dbReference>
<organism evidence="1 2">
    <name type="scientific">Tsukamurella phage TIN3</name>
    <dbReference type="NCBI Taxonomy" id="1636546"/>
    <lineage>
        <taxon>Viruses</taxon>
        <taxon>Duplodnaviria</taxon>
        <taxon>Heunggongvirae</taxon>
        <taxon>Uroviricota</taxon>
        <taxon>Caudoviricetes</taxon>
        <taxon>Tinduovirus</taxon>
        <taxon>Tinduovirus TIN3</taxon>
    </lineage>
</organism>
<dbReference type="InterPro" id="IPR038563">
    <property type="entry name" value="Endonuclease_7_sf"/>
</dbReference>
<gene>
    <name evidence="1" type="ORF">TIN3_108</name>
</gene>
<protein>
    <submittedName>
        <fullName evidence="1">Endonuclease</fullName>
    </submittedName>
</protein>
<dbReference type="Proteomes" id="UP000203663">
    <property type="component" value="Segment"/>
</dbReference>
<proteinExistence type="predicted"/>
<evidence type="ECO:0000313" key="1">
    <source>
        <dbReference type="EMBL" id="AKJ71905.1"/>
    </source>
</evidence>
<dbReference type="OrthoDB" id="27676at10239"/>
<dbReference type="GO" id="GO:0004519">
    <property type="term" value="F:endonuclease activity"/>
    <property type="evidence" value="ECO:0007669"/>
    <property type="project" value="UniProtKB-KW"/>
</dbReference>
<dbReference type="InterPro" id="IPR004211">
    <property type="entry name" value="Endonuclease_7"/>
</dbReference>
<keyword evidence="1" id="KW-0540">Nuclease</keyword>
<name>A0A0K0N5C2_9CAUD</name>
<keyword evidence="1" id="KW-0378">Hydrolase</keyword>
<evidence type="ECO:0000313" key="2">
    <source>
        <dbReference type="Proteomes" id="UP000203663"/>
    </source>
</evidence>
<reference evidence="1 2" key="1">
    <citation type="journal article" date="2015" name="Appl. Environ. Microbiol.">
        <title>Three of a Kind: Genetically Similar Tsukamurella Phages TIN2, TIN3, and TIN4.</title>
        <authorList>
            <person name="Dyson Z.A."/>
            <person name="Tucci J."/>
            <person name="Seviour R.J."/>
            <person name="Petrovski S."/>
        </authorList>
    </citation>
    <scope>NUCLEOTIDE SEQUENCE [LARGE SCALE GENOMIC DNA]</scope>
</reference>
<keyword evidence="2" id="KW-1185">Reference proteome</keyword>
<dbReference type="KEGG" id="vg:26641193"/>
<keyword evidence="1" id="KW-0255">Endonuclease</keyword>
<dbReference type="RefSeq" id="YP_009214874.1">
    <property type="nucleotide sequence ID" value="NC_028966.1"/>
</dbReference>
<dbReference type="Pfam" id="PF02945">
    <property type="entry name" value="Endonuclease_7"/>
    <property type="match status" value="1"/>
</dbReference>
<dbReference type="EMBL" id="KR011063">
    <property type="protein sequence ID" value="AKJ71905.1"/>
    <property type="molecule type" value="Genomic_DNA"/>
</dbReference>
<sequence length="197" mass="22822">MPRSNQTEAPTGVIKRCPKCRKTLDTSLFYRAKDKRDGRSSTCRACMKAHYRVPADTPARQRMKRREEAAKRGIKICSTCDLEKDPEEFYEGESRCKPCCSKRASNYKRRTKNFWTEEEYQKAYKEQSGCCFSCGDYHEKLVGDHCHQSNKARHLLCNRCNLMIGLAKEDPEVLRNAAQYCEEWAKNANEIQGEATK</sequence>